<dbReference type="Pfam" id="PF07730">
    <property type="entry name" value="HisKA_3"/>
    <property type="match status" value="1"/>
</dbReference>
<evidence type="ECO:0000256" key="15">
    <source>
        <dbReference type="ARBA" id="ARBA00030800"/>
    </source>
</evidence>
<dbReference type="InterPro" id="IPR036890">
    <property type="entry name" value="HATPase_C_sf"/>
</dbReference>
<evidence type="ECO:0000313" key="20">
    <source>
        <dbReference type="Proteomes" id="UP001299876"/>
    </source>
</evidence>
<evidence type="ECO:0000256" key="13">
    <source>
        <dbReference type="ARBA" id="ARBA00023014"/>
    </source>
</evidence>
<keyword evidence="17" id="KW-0812">Transmembrane</keyword>
<dbReference type="PRINTS" id="PR00344">
    <property type="entry name" value="BCTRLSENSOR"/>
</dbReference>
<keyword evidence="10" id="KW-0418">Kinase</keyword>
<dbReference type="Gene3D" id="1.20.5.1930">
    <property type="match status" value="1"/>
</dbReference>
<dbReference type="EMBL" id="JAKNRW010000002">
    <property type="protein sequence ID" value="MCK1789152.1"/>
    <property type="molecule type" value="Genomic_DNA"/>
</dbReference>
<reference evidence="19 20" key="1">
    <citation type="submission" date="2022-02" db="EMBL/GenBank/DDBJ databases">
        <title>Comparative genomics of the first Antarctic Pseudomonas spp. capable of biotransforming 2,4,6-Trinitrotoluene.</title>
        <authorList>
            <person name="Cabrera M.A."/>
            <person name="Marquez S.L."/>
            <person name="Perez-Donoso J.M."/>
        </authorList>
    </citation>
    <scope>NUCLEOTIDE SEQUENCE [LARGE SCALE GENOMIC DNA]</scope>
    <source>
        <strain evidence="19 20">TNT19</strain>
    </source>
</reference>
<feature type="transmembrane region" description="Helical" evidence="17">
    <location>
        <begin position="54"/>
        <end position="73"/>
    </location>
</feature>
<dbReference type="PROSITE" id="PS50109">
    <property type="entry name" value="HIS_KIN"/>
    <property type="match status" value="1"/>
</dbReference>
<keyword evidence="8" id="KW-0808">Transferase</keyword>
<protein>
    <recommendedName>
        <fullName evidence="5">Oxygen sensor histidine kinase NreB</fullName>
        <ecNumber evidence="4">2.7.13.3</ecNumber>
    </recommendedName>
    <alternativeName>
        <fullName evidence="15">Nitrogen regulation protein B</fullName>
    </alternativeName>
</protein>
<dbReference type="InterPro" id="IPR004358">
    <property type="entry name" value="Sig_transdc_His_kin-like_C"/>
</dbReference>
<proteinExistence type="predicted"/>
<keyword evidence="9" id="KW-0479">Metal-binding</keyword>
<keyword evidence="13" id="KW-0411">Iron-sulfur</keyword>
<comment type="subcellular location">
    <subcellularLocation>
        <location evidence="3">Cytoplasm</location>
    </subcellularLocation>
</comment>
<dbReference type="Proteomes" id="UP001299876">
    <property type="component" value="Unassembled WGS sequence"/>
</dbReference>
<keyword evidence="20" id="KW-1185">Reference proteome</keyword>
<dbReference type="InterPro" id="IPR003594">
    <property type="entry name" value="HATPase_dom"/>
</dbReference>
<evidence type="ECO:0000313" key="19">
    <source>
        <dbReference type="EMBL" id="MCK1789152.1"/>
    </source>
</evidence>
<evidence type="ECO:0000256" key="8">
    <source>
        <dbReference type="ARBA" id="ARBA00022679"/>
    </source>
</evidence>
<feature type="region of interest" description="Disordered" evidence="16">
    <location>
        <begin position="1"/>
        <end position="20"/>
    </location>
</feature>
<comment type="caution">
    <text evidence="19">The sequence shown here is derived from an EMBL/GenBank/DDBJ whole genome shotgun (WGS) entry which is preliminary data.</text>
</comment>
<dbReference type="GO" id="GO:0005524">
    <property type="term" value="F:ATP binding"/>
    <property type="evidence" value="ECO:0007669"/>
    <property type="project" value="UniProtKB-KW"/>
</dbReference>
<gene>
    <name evidence="19" type="ORF">L9059_02950</name>
</gene>
<evidence type="ECO:0000259" key="18">
    <source>
        <dbReference type="PROSITE" id="PS50109"/>
    </source>
</evidence>
<evidence type="ECO:0000256" key="5">
    <source>
        <dbReference type="ARBA" id="ARBA00017322"/>
    </source>
</evidence>
<dbReference type="PANTHER" id="PTHR24421:SF55">
    <property type="entry name" value="SENSOR HISTIDINE KINASE YDFH"/>
    <property type="match status" value="1"/>
</dbReference>
<dbReference type="SUPFAM" id="SSF55874">
    <property type="entry name" value="ATPase domain of HSP90 chaperone/DNA topoisomerase II/histidine kinase"/>
    <property type="match status" value="1"/>
</dbReference>
<evidence type="ECO:0000256" key="2">
    <source>
        <dbReference type="ARBA" id="ARBA00001966"/>
    </source>
</evidence>
<evidence type="ECO:0000256" key="6">
    <source>
        <dbReference type="ARBA" id="ARBA00022485"/>
    </source>
</evidence>
<evidence type="ECO:0000256" key="7">
    <source>
        <dbReference type="ARBA" id="ARBA00022490"/>
    </source>
</evidence>
<keyword evidence="11" id="KW-0408">Iron</keyword>
<dbReference type="PANTHER" id="PTHR24421">
    <property type="entry name" value="NITRATE/NITRITE SENSOR PROTEIN NARX-RELATED"/>
    <property type="match status" value="1"/>
</dbReference>
<dbReference type="InterPro" id="IPR050482">
    <property type="entry name" value="Sensor_HK_TwoCompSys"/>
</dbReference>
<keyword evidence="7" id="KW-0963">Cytoplasm</keyword>
<dbReference type="EC" id="2.7.13.3" evidence="4"/>
<evidence type="ECO:0000256" key="4">
    <source>
        <dbReference type="ARBA" id="ARBA00012438"/>
    </source>
</evidence>
<keyword evidence="19" id="KW-0547">Nucleotide-binding</keyword>
<keyword evidence="6" id="KW-0004">4Fe-4S</keyword>
<comment type="catalytic activity">
    <reaction evidence="1">
        <text>ATP + protein L-histidine = ADP + protein N-phospho-L-histidine.</text>
        <dbReference type="EC" id="2.7.13.3"/>
    </reaction>
</comment>
<evidence type="ECO:0000256" key="16">
    <source>
        <dbReference type="SAM" id="MobiDB-lite"/>
    </source>
</evidence>
<feature type="domain" description="Histidine kinase" evidence="18">
    <location>
        <begin position="405"/>
        <end position="496"/>
    </location>
</feature>
<comment type="cofactor">
    <cofactor evidence="2">
        <name>[4Fe-4S] cluster</name>
        <dbReference type="ChEBI" id="CHEBI:49883"/>
    </cofactor>
</comment>
<keyword evidence="12" id="KW-0902">Two-component regulatory system</keyword>
<evidence type="ECO:0000256" key="10">
    <source>
        <dbReference type="ARBA" id="ARBA00022777"/>
    </source>
</evidence>
<dbReference type="Gene3D" id="3.30.565.10">
    <property type="entry name" value="Histidine kinase-like ATPase, C-terminal domain"/>
    <property type="match status" value="1"/>
</dbReference>
<dbReference type="RefSeq" id="WP_247287297.1">
    <property type="nucleotide sequence ID" value="NZ_JAKNRW010000002.1"/>
</dbReference>
<accession>A0ABT0ETT8</accession>
<sequence length="496" mass="55070">MAKDAKVESKNQTFGGDPTETLVESAPAIEAGNARHWFSRIKVQTRNLSRSTQFVIAAALILGLTMFFVGKLVSARIERAAVQSAAEAGAHYMEAFLEPYVQEMSRDNALAPSSIKSLDGLMGSRSLKRHIVSIKIWRADGTVVYSTDKSITNRKFPMDEIAEALKGKVVTDLEDLSQEENEFERTLNVPLYEIYAPLREFHSGKIIAVGEFYEKAESLEQEINRVRQQVWMVVGAATLAMLILLFFLVWRGDKIIQRQQVALRLRLLEQTRLHVSNAALQRKMTTATQEFSRINELTLRRIGADLHDGPAQLLTLILIRLDDLAENCASVDQESMETIRGAATDALREVRDLSRGLALPEINDLTLLEELQLVAKRHEQRTGTKVELKLGSLPDAATLPLKLCLYRFVQETLNNAYRHARGKGQVVSGNHLNGKLLVTVKDDGPGMAPDALVVDTHGRTRLGLAGLRYRVESLGGQFSIDSSPGKGTSVNAQFKL</sequence>
<dbReference type="Pfam" id="PF02518">
    <property type="entry name" value="HATPase_c"/>
    <property type="match status" value="1"/>
</dbReference>
<organism evidence="19 20">
    <name type="scientific">Pseudomonas violetae</name>
    <dbReference type="NCBI Taxonomy" id="2915813"/>
    <lineage>
        <taxon>Bacteria</taxon>
        <taxon>Pseudomonadati</taxon>
        <taxon>Pseudomonadota</taxon>
        <taxon>Gammaproteobacteria</taxon>
        <taxon>Pseudomonadales</taxon>
        <taxon>Pseudomonadaceae</taxon>
        <taxon>Pseudomonas</taxon>
    </lineage>
</organism>
<comment type="function">
    <text evidence="14">Member of the two-component regulatory system NreB/NreC involved in the control of dissimilatory nitrate/nitrite reduction in response to oxygen. NreB functions as a direct oxygen sensor histidine kinase which is autophosphorylated, in the absence of oxygen, probably at the conserved histidine residue, and transfers its phosphate group probably to a conserved aspartate residue of NreC. NreB/NreC activates the expression of the nitrate (narGHJI) and nitrite (nir) reductase operons, as well as the putative nitrate transporter gene narT.</text>
</comment>
<keyword evidence="19" id="KW-0067">ATP-binding</keyword>
<evidence type="ECO:0000256" key="17">
    <source>
        <dbReference type="SAM" id="Phobius"/>
    </source>
</evidence>
<dbReference type="InterPro" id="IPR005467">
    <property type="entry name" value="His_kinase_dom"/>
</dbReference>
<dbReference type="CDD" id="cd16917">
    <property type="entry name" value="HATPase_UhpB-NarQ-NarX-like"/>
    <property type="match status" value="1"/>
</dbReference>
<evidence type="ECO:0000256" key="11">
    <source>
        <dbReference type="ARBA" id="ARBA00023004"/>
    </source>
</evidence>
<evidence type="ECO:0000256" key="12">
    <source>
        <dbReference type="ARBA" id="ARBA00023012"/>
    </source>
</evidence>
<evidence type="ECO:0000256" key="9">
    <source>
        <dbReference type="ARBA" id="ARBA00022723"/>
    </source>
</evidence>
<feature type="transmembrane region" description="Helical" evidence="17">
    <location>
        <begin position="230"/>
        <end position="250"/>
    </location>
</feature>
<evidence type="ECO:0000256" key="3">
    <source>
        <dbReference type="ARBA" id="ARBA00004496"/>
    </source>
</evidence>
<dbReference type="InterPro" id="IPR011712">
    <property type="entry name" value="Sig_transdc_His_kin_sub3_dim/P"/>
</dbReference>
<name>A0ABT0ETT8_9PSED</name>
<evidence type="ECO:0000256" key="14">
    <source>
        <dbReference type="ARBA" id="ARBA00024827"/>
    </source>
</evidence>
<keyword evidence="17" id="KW-0472">Membrane</keyword>
<evidence type="ECO:0000256" key="1">
    <source>
        <dbReference type="ARBA" id="ARBA00000085"/>
    </source>
</evidence>
<keyword evidence="17" id="KW-1133">Transmembrane helix</keyword>